<dbReference type="EMBL" id="PNIN01000051">
    <property type="protein sequence ID" value="PMP70577.1"/>
    <property type="molecule type" value="Genomic_DNA"/>
</dbReference>
<protein>
    <submittedName>
        <fullName evidence="1">Uncharacterized protein</fullName>
    </submittedName>
</protein>
<dbReference type="Proteomes" id="UP000242881">
    <property type="component" value="Unassembled WGS sequence"/>
</dbReference>
<evidence type="ECO:0000313" key="2">
    <source>
        <dbReference type="Proteomes" id="UP000242881"/>
    </source>
</evidence>
<dbReference type="AlphaFoldDB" id="A0A2J6WJP7"/>
<proteinExistence type="predicted"/>
<gene>
    <name evidence="1" type="ORF">C0187_05375</name>
</gene>
<name>A0A2J6WJP7_9BACT</name>
<evidence type="ECO:0000313" key="1">
    <source>
        <dbReference type="EMBL" id="PMP70577.1"/>
    </source>
</evidence>
<accession>A0A2J6WJP7</accession>
<dbReference type="RefSeq" id="WP_424606150.1">
    <property type="nucleotide sequence ID" value="NZ_JBNAVA010000012.1"/>
</dbReference>
<organism evidence="1 2">
    <name type="scientific">Calditerrivibrio nitroreducens</name>
    <dbReference type="NCBI Taxonomy" id="477976"/>
    <lineage>
        <taxon>Bacteria</taxon>
        <taxon>Pseudomonadati</taxon>
        <taxon>Deferribacterota</taxon>
        <taxon>Deferribacteres</taxon>
        <taxon>Deferribacterales</taxon>
        <taxon>Calditerrivibrionaceae</taxon>
    </lineage>
</organism>
<sequence>MFLEAIGLSLVKALSSFLFSKMLVYSDINIQGAPTWFQKPESAYICISTYHEGDLGSVEIAKDKAKKQMINKLNEIMEIVVYDNYRNLEDKSEKAFVKSFLNDEDLPVFVNKNIEFKNIEYVKKVNTTFVRGCISKDTVIEYEKERIELIRKKLTHKRADNAFEELDNSSAK</sequence>
<reference evidence="1 2" key="1">
    <citation type="submission" date="2018-01" db="EMBL/GenBank/DDBJ databases">
        <title>Metagenomic assembled genomes from two thermal pools in the Uzon Caldera, Kamchatka, Russia.</title>
        <authorList>
            <person name="Wilkins L."/>
            <person name="Ettinger C."/>
        </authorList>
    </citation>
    <scope>NUCLEOTIDE SEQUENCE [LARGE SCALE GENOMIC DNA]</scope>
    <source>
        <strain evidence="1">ZAV-05</strain>
    </source>
</reference>
<comment type="caution">
    <text evidence="1">The sequence shown here is derived from an EMBL/GenBank/DDBJ whole genome shotgun (WGS) entry which is preliminary data.</text>
</comment>